<evidence type="ECO:0000256" key="3">
    <source>
        <dbReference type="SAM" id="SignalP"/>
    </source>
</evidence>
<dbReference type="Pfam" id="PF14310">
    <property type="entry name" value="Fn3-like"/>
    <property type="match status" value="1"/>
</dbReference>
<dbReference type="PRINTS" id="PR00133">
    <property type="entry name" value="GLHYDRLASE3"/>
</dbReference>
<evidence type="ECO:0000259" key="4">
    <source>
        <dbReference type="SMART" id="SM01217"/>
    </source>
</evidence>
<dbReference type="SUPFAM" id="SSF52279">
    <property type="entry name" value="Beta-D-glucan exohydrolase, C-terminal domain"/>
    <property type="match status" value="1"/>
</dbReference>
<gene>
    <name evidence="5" type="ORF">VVD49_17235</name>
</gene>
<evidence type="ECO:0000313" key="6">
    <source>
        <dbReference type="Proteomes" id="UP001331561"/>
    </source>
</evidence>
<dbReference type="GO" id="GO:0016787">
    <property type="term" value="F:hydrolase activity"/>
    <property type="evidence" value="ECO:0007669"/>
    <property type="project" value="UniProtKB-KW"/>
</dbReference>
<evidence type="ECO:0000313" key="5">
    <source>
        <dbReference type="EMBL" id="MEC5387478.1"/>
    </source>
</evidence>
<dbReference type="PROSITE" id="PS51257">
    <property type="entry name" value="PROKAR_LIPOPROTEIN"/>
    <property type="match status" value="1"/>
</dbReference>
<dbReference type="Gene3D" id="2.60.40.10">
    <property type="entry name" value="Immunoglobulins"/>
    <property type="match status" value="1"/>
</dbReference>
<keyword evidence="6" id="KW-1185">Reference proteome</keyword>
<name>A0ABU6K8V9_9RHOO</name>
<protein>
    <submittedName>
        <fullName evidence="5">Glycoside hydrolase family 3 N-terminal domain-containing protein</fullName>
    </submittedName>
</protein>
<dbReference type="InterPro" id="IPR002772">
    <property type="entry name" value="Glyco_hydro_3_C"/>
</dbReference>
<dbReference type="PANTHER" id="PTHR42715">
    <property type="entry name" value="BETA-GLUCOSIDASE"/>
    <property type="match status" value="1"/>
</dbReference>
<dbReference type="RefSeq" id="WP_327600447.1">
    <property type="nucleotide sequence ID" value="NZ_JAYXHS010000003.1"/>
</dbReference>
<dbReference type="EMBL" id="JAYXHS010000003">
    <property type="protein sequence ID" value="MEC5387478.1"/>
    <property type="molecule type" value="Genomic_DNA"/>
</dbReference>
<keyword evidence="3" id="KW-0732">Signal</keyword>
<dbReference type="Proteomes" id="UP001331561">
    <property type="component" value="Unassembled WGS sequence"/>
</dbReference>
<dbReference type="InterPro" id="IPR017853">
    <property type="entry name" value="GH"/>
</dbReference>
<organism evidence="5 6">
    <name type="scientific">Uliginosibacterium silvisoli</name>
    <dbReference type="NCBI Taxonomy" id="3114758"/>
    <lineage>
        <taxon>Bacteria</taxon>
        <taxon>Pseudomonadati</taxon>
        <taxon>Pseudomonadota</taxon>
        <taxon>Betaproteobacteria</taxon>
        <taxon>Rhodocyclales</taxon>
        <taxon>Zoogloeaceae</taxon>
        <taxon>Uliginosibacterium</taxon>
    </lineage>
</organism>
<dbReference type="InterPro" id="IPR001764">
    <property type="entry name" value="Glyco_hydro_3_N"/>
</dbReference>
<feature type="chain" id="PRO_5047220442" evidence="3">
    <location>
        <begin position="27"/>
        <end position="872"/>
    </location>
</feature>
<evidence type="ECO:0000256" key="2">
    <source>
        <dbReference type="ARBA" id="ARBA00022801"/>
    </source>
</evidence>
<dbReference type="Pfam" id="PF01915">
    <property type="entry name" value="Glyco_hydro_3_C"/>
    <property type="match status" value="2"/>
</dbReference>
<feature type="signal peptide" evidence="3">
    <location>
        <begin position="1"/>
        <end position="26"/>
    </location>
</feature>
<reference evidence="5 6" key="1">
    <citation type="submission" date="2024-01" db="EMBL/GenBank/DDBJ databases">
        <title>Uliginosibacterium soil sp. nov.</title>
        <authorList>
            <person name="Lv Y."/>
        </authorList>
    </citation>
    <scope>NUCLEOTIDE SEQUENCE [LARGE SCALE GENOMIC DNA]</scope>
    <source>
        <strain evidence="5 6">H3</strain>
    </source>
</reference>
<proteinExistence type="inferred from homology"/>
<dbReference type="InterPro" id="IPR036881">
    <property type="entry name" value="Glyco_hydro_3_C_sf"/>
</dbReference>
<keyword evidence="2 5" id="KW-0378">Hydrolase</keyword>
<dbReference type="SUPFAM" id="SSF51445">
    <property type="entry name" value="(Trans)glycosidases"/>
    <property type="match status" value="1"/>
</dbReference>
<dbReference type="Gene3D" id="3.20.20.300">
    <property type="entry name" value="Glycoside hydrolase, family 3, N-terminal domain"/>
    <property type="match status" value="1"/>
</dbReference>
<accession>A0ABU6K8V9</accession>
<dbReference type="PANTHER" id="PTHR42715:SF10">
    <property type="entry name" value="BETA-GLUCOSIDASE"/>
    <property type="match status" value="1"/>
</dbReference>
<dbReference type="SMART" id="SM01217">
    <property type="entry name" value="Fn3_like"/>
    <property type="match status" value="1"/>
</dbReference>
<dbReference type="Pfam" id="PF00933">
    <property type="entry name" value="Glyco_hydro_3"/>
    <property type="match status" value="1"/>
</dbReference>
<comment type="caution">
    <text evidence="5">The sequence shown here is derived from an EMBL/GenBank/DDBJ whole genome shotgun (WGS) entry which is preliminary data.</text>
</comment>
<dbReference type="InterPro" id="IPR050288">
    <property type="entry name" value="Cellulose_deg_GH3"/>
</dbReference>
<sequence length="872" mass="91800">MKKRNDSRRTALASAITVALSFGLVACGGGGGGSSTGESPAVEPPYTGLAWFDPKLIAAQNTATTDGAKEEIAKNRAKLLIAAMTESQKLDQLTGAGNAVVPELPSCFGGRHVKDIPELGIRTLRISNGPVGVGQNDCAPIGDPQPLVSAASAQATALPSAIAMAASFDRTTAKQYGDVIATEMNNLGLDVFEAPGVNMARIPTLGRNFEYFGEDPFLTGTMAVEESKAIQAAGLIAMPKHFVANEQETMRQKTYSTVDDQTLREIYLLPFEMAVKDAKVGSIMCAYNYLNGVQACENDKTQNKILRDEWGFTGYVQSDFLATRSLKALSKGMDHEMPAPALWAPDKVKAALADPNSGITWALINQALERRFTQMFKLGILDRPIKQTPINFVAGGGKARDIGNKSSVLLKNRGNLLPLASTLGSSDYVTIIGKSSQPYAQQAVMGGAVVGKVVAAGSSDVIPNYTVTPVAGIANALGVSVGSSKVRLILVDDSNTLASVNGVPMTYADAIANHINQSANKAIIFMVGTIAEEGGDRGTVSYTTSFPSAQESFCGFVLTCAVTNIGWDSDPLYHPKDGMTLDWYSASGPGVMTKKVNARSSGTQAMIDNIMAANASLKDRTVLVLKDNASFSVPDSLIGANGPASILEVWFPGQEDGNIIADLLFGKVNPSGKLPVTFPRAGKGFMDYITESQFPGSMVAGLPTVSYSEGLNIGYRWYDANYVPAAGCTVTNGQNDCVAFPFGYGLSYTTFALSNQSVAQNGSKYDVTVKVTNTGGKKGAEVVQVYVQMPSSANAGRLAQPPKRLVGFAKVELDPGAQQVVTVTIDPAASNHPLGAWDKASNAWVTPAGSYTVLVGNSSATKDLTSAGTINR</sequence>
<dbReference type="InterPro" id="IPR036962">
    <property type="entry name" value="Glyco_hydro_3_N_sf"/>
</dbReference>
<feature type="domain" description="Fibronectin type III-like" evidence="4">
    <location>
        <begin position="781"/>
        <end position="859"/>
    </location>
</feature>
<dbReference type="InterPro" id="IPR013783">
    <property type="entry name" value="Ig-like_fold"/>
</dbReference>
<evidence type="ECO:0000256" key="1">
    <source>
        <dbReference type="ARBA" id="ARBA00005336"/>
    </source>
</evidence>
<comment type="similarity">
    <text evidence="1">Belongs to the glycosyl hydrolase 3 family.</text>
</comment>
<dbReference type="Gene3D" id="3.40.50.1700">
    <property type="entry name" value="Glycoside hydrolase family 3 C-terminal domain"/>
    <property type="match status" value="1"/>
</dbReference>
<dbReference type="InterPro" id="IPR026891">
    <property type="entry name" value="Fn3-like"/>
</dbReference>